<gene>
    <name evidence="2" type="ORF">BJP37_16650</name>
    <name evidence="3" type="ORF">BJP37_22790</name>
</gene>
<feature type="region of interest" description="Disordered" evidence="1">
    <location>
        <begin position="19"/>
        <end position="48"/>
    </location>
</feature>
<protein>
    <submittedName>
        <fullName evidence="2">Uncharacterized protein</fullName>
    </submittedName>
</protein>
<keyword evidence="4" id="KW-1185">Reference proteome</keyword>
<dbReference type="Proteomes" id="UP000186657">
    <property type="component" value="Unassembled WGS sequence"/>
</dbReference>
<evidence type="ECO:0000313" key="3">
    <source>
        <dbReference type="EMBL" id="OLT61414.1"/>
    </source>
</evidence>
<evidence type="ECO:0000313" key="4">
    <source>
        <dbReference type="Proteomes" id="UP000186657"/>
    </source>
</evidence>
<organism evidence="2 4">
    <name type="scientific">Moorena bouillonii PNG</name>
    <dbReference type="NCBI Taxonomy" id="568701"/>
    <lineage>
        <taxon>Bacteria</taxon>
        <taxon>Bacillati</taxon>
        <taxon>Cyanobacteriota</taxon>
        <taxon>Cyanophyceae</taxon>
        <taxon>Coleofasciculales</taxon>
        <taxon>Coleofasciculaceae</taxon>
        <taxon>Moorena</taxon>
    </lineage>
</organism>
<dbReference type="EMBL" id="MKZS01000001">
    <property type="protein sequence ID" value="OLT60408.1"/>
    <property type="molecule type" value="Genomic_DNA"/>
</dbReference>
<evidence type="ECO:0000256" key="1">
    <source>
        <dbReference type="SAM" id="MobiDB-lite"/>
    </source>
</evidence>
<proteinExistence type="predicted"/>
<accession>A0A1U7N371</accession>
<dbReference type="EMBL" id="MKZS01000001">
    <property type="protein sequence ID" value="OLT61414.1"/>
    <property type="molecule type" value="Genomic_DNA"/>
</dbReference>
<reference evidence="2 4" key="1">
    <citation type="submission" date="2016-10" db="EMBL/GenBank/DDBJ databases">
        <title>Comparative genomics uncovers the prolific and rare metabolic potential of the cyanobacterial genus Moorea.</title>
        <authorList>
            <person name="Leao T."/>
            <person name="Castelao G."/>
            <person name="Korobeynikov A."/>
            <person name="Monroe E.A."/>
            <person name="Podell S."/>
            <person name="Glukhov E."/>
            <person name="Allen E."/>
            <person name="Gerwick W.H."/>
            <person name="Gerwick L."/>
        </authorList>
    </citation>
    <scope>NUCLEOTIDE SEQUENCE [LARGE SCALE GENOMIC DNA]</scope>
    <source>
        <strain evidence="2 4">PNG5-198</strain>
    </source>
</reference>
<sequence length="85" mass="9176">MIKASLSYGNFKPLAQSMADSDAARSWGGSAAKGGSPHEQLPWFPPLAQSMADSDAARSWGFPPLAIASRQRIWSEPLDNNRSET</sequence>
<name>A0A1U7N371_9CYAN</name>
<evidence type="ECO:0000313" key="2">
    <source>
        <dbReference type="EMBL" id="OLT60408.1"/>
    </source>
</evidence>
<comment type="caution">
    <text evidence="2">The sequence shown here is derived from an EMBL/GenBank/DDBJ whole genome shotgun (WGS) entry which is preliminary data.</text>
</comment>
<dbReference type="AlphaFoldDB" id="A0A1U7N371"/>